<sequence>MTLENITNHINANAAAITENLAHESIEVHKYLMQKFSRTNAAEDLLFQFLYRSFYRLDNAGLTAEFKTAYFNIFEEERANQHPNIKAILQKLRNFKNKKGQENVQFSFATKLANTINNSYPIYDSEVARVFGYSRPLDKDFDKKVDKYLLQFQHIREAYDKILAENLLKPTIELFNNRFQGHSLPEMKRLDFIFWSAGKLLKKEVATRKEPQQLDLASA</sequence>
<proteinExistence type="predicted"/>
<dbReference type="OrthoDB" id="893450at2"/>
<dbReference type="AlphaFoldDB" id="A0A1I2QVQ2"/>
<accession>A0A1I2QVQ2</accession>
<reference evidence="2" key="1">
    <citation type="submission" date="2016-10" db="EMBL/GenBank/DDBJ databases">
        <authorList>
            <person name="Varghese N."/>
            <person name="Submissions S."/>
        </authorList>
    </citation>
    <scope>NUCLEOTIDE SEQUENCE [LARGE SCALE GENOMIC DNA]</scope>
    <source>
        <strain evidence="2">LP51</strain>
    </source>
</reference>
<dbReference type="EMBL" id="FOOT01000002">
    <property type="protein sequence ID" value="SFG29716.1"/>
    <property type="molecule type" value="Genomic_DNA"/>
</dbReference>
<dbReference type="STRING" id="1436961.SAMN05421739_10259"/>
<dbReference type="RefSeq" id="WP_092099548.1">
    <property type="nucleotide sequence ID" value="NZ_FOOT01000002.1"/>
</dbReference>
<organism evidence="1 2">
    <name type="scientific">Pontibacter chinhatensis</name>
    <dbReference type="NCBI Taxonomy" id="1436961"/>
    <lineage>
        <taxon>Bacteria</taxon>
        <taxon>Pseudomonadati</taxon>
        <taxon>Bacteroidota</taxon>
        <taxon>Cytophagia</taxon>
        <taxon>Cytophagales</taxon>
        <taxon>Hymenobacteraceae</taxon>
        <taxon>Pontibacter</taxon>
    </lineage>
</organism>
<evidence type="ECO:0000313" key="2">
    <source>
        <dbReference type="Proteomes" id="UP000198724"/>
    </source>
</evidence>
<evidence type="ECO:0000313" key="1">
    <source>
        <dbReference type="EMBL" id="SFG29716.1"/>
    </source>
</evidence>
<dbReference type="Proteomes" id="UP000198724">
    <property type="component" value="Unassembled WGS sequence"/>
</dbReference>
<protein>
    <submittedName>
        <fullName evidence="1">Uncharacterized protein</fullName>
    </submittedName>
</protein>
<name>A0A1I2QVQ2_9BACT</name>
<keyword evidence="2" id="KW-1185">Reference proteome</keyword>
<gene>
    <name evidence="1" type="ORF">SAMN05421739_10259</name>
</gene>